<dbReference type="Proteomes" id="UP000078200">
    <property type="component" value="Unassembled WGS sequence"/>
</dbReference>
<protein>
    <submittedName>
        <fullName evidence="2">Uncharacterized protein</fullName>
    </submittedName>
</protein>
<accession>A0A1A9VX11</accession>
<sequence>MRVAFTPTLATTSMHTLSIYASRGSTQYHGKERDYGKSLSYVRVMLRYSFSIAIVICWRMVIKFYAFLVPTCKRCTRCFTRCLHAEHCHKYCHADADTDADADAARCKEASVAKSIFRIGKQSFA</sequence>
<keyword evidence="3" id="KW-1185">Reference proteome</keyword>
<keyword evidence="1" id="KW-1133">Transmembrane helix</keyword>
<feature type="transmembrane region" description="Helical" evidence="1">
    <location>
        <begin position="45"/>
        <end position="68"/>
    </location>
</feature>
<reference evidence="2" key="1">
    <citation type="submission" date="2020-05" db="UniProtKB">
        <authorList>
            <consortium name="EnsemblMetazoa"/>
        </authorList>
    </citation>
    <scope>IDENTIFICATION</scope>
    <source>
        <strain evidence="2">TTRI</strain>
    </source>
</reference>
<evidence type="ECO:0000313" key="3">
    <source>
        <dbReference type="Proteomes" id="UP000078200"/>
    </source>
</evidence>
<name>A0A1A9VX11_GLOAU</name>
<evidence type="ECO:0000256" key="1">
    <source>
        <dbReference type="SAM" id="Phobius"/>
    </source>
</evidence>
<dbReference type="AlphaFoldDB" id="A0A1A9VX11"/>
<proteinExistence type="predicted"/>
<organism evidence="2 3">
    <name type="scientific">Glossina austeni</name>
    <name type="common">Savannah tsetse fly</name>
    <dbReference type="NCBI Taxonomy" id="7395"/>
    <lineage>
        <taxon>Eukaryota</taxon>
        <taxon>Metazoa</taxon>
        <taxon>Ecdysozoa</taxon>
        <taxon>Arthropoda</taxon>
        <taxon>Hexapoda</taxon>
        <taxon>Insecta</taxon>
        <taxon>Pterygota</taxon>
        <taxon>Neoptera</taxon>
        <taxon>Endopterygota</taxon>
        <taxon>Diptera</taxon>
        <taxon>Brachycera</taxon>
        <taxon>Muscomorpha</taxon>
        <taxon>Hippoboscoidea</taxon>
        <taxon>Glossinidae</taxon>
        <taxon>Glossina</taxon>
    </lineage>
</organism>
<dbReference type="VEuPathDB" id="VectorBase:GAUT050402"/>
<evidence type="ECO:0000313" key="2">
    <source>
        <dbReference type="EnsemblMetazoa" id="GAUT050402-PA"/>
    </source>
</evidence>
<keyword evidence="1" id="KW-0812">Transmembrane</keyword>
<dbReference type="EnsemblMetazoa" id="GAUT050402-RA">
    <property type="protein sequence ID" value="GAUT050402-PA"/>
    <property type="gene ID" value="GAUT050402"/>
</dbReference>
<keyword evidence="1" id="KW-0472">Membrane</keyword>